<reference evidence="1 2" key="1">
    <citation type="submission" date="2014-01" db="EMBL/GenBank/DDBJ databases">
        <title>Isolation of Serratia multitudinisentens RB-25 from Ex-Landfill site.</title>
        <authorList>
            <person name="Robson E.H.J."/>
        </authorList>
    </citation>
    <scope>NUCLEOTIDE SEQUENCE [LARGE SCALE GENOMIC DNA]</scope>
    <source>
        <strain evidence="1 2">RB-25</strain>
    </source>
</reference>
<protein>
    <submittedName>
        <fullName evidence="1">Uncharacterized protein</fullName>
    </submittedName>
</protein>
<organism evidence="1 2">
    <name type="scientific">Chania multitudinisentens RB-25</name>
    <dbReference type="NCBI Taxonomy" id="1441930"/>
    <lineage>
        <taxon>Bacteria</taxon>
        <taxon>Pseudomonadati</taxon>
        <taxon>Pseudomonadota</taxon>
        <taxon>Gammaproteobacteria</taxon>
        <taxon>Enterobacterales</taxon>
        <taxon>Yersiniaceae</taxon>
        <taxon>Chania</taxon>
    </lineage>
</organism>
<proteinExistence type="predicted"/>
<dbReference type="AlphaFoldDB" id="W0LJQ9"/>
<accession>W0LJQ9</accession>
<dbReference type="STRING" id="1441930.Z042_05570"/>
<evidence type="ECO:0000313" key="2">
    <source>
        <dbReference type="Proteomes" id="UP000019030"/>
    </source>
</evidence>
<gene>
    <name evidence="1" type="ORF">Z042_05570</name>
</gene>
<dbReference type="HOGENOM" id="CLU_2755609_0_0_6"/>
<evidence type="ECO:0000313" key="1">
    <source>
        <dbReference type="EMBL" id="AHG22674.1"/>
    </source>
</evidence>
<name>W0LJQ9_9GAMM</name>
<dbReference type="Proteomes" id="UP000019030">
    <property type="component" value="Chromosome"/>
</dbReference>
<keyword evidence="2" id="KW-1185">Reference proteome</keyword>
<dbReference type="EMBL" id="CP007044">
    <property type="protein sequence ID" value="AHG22674.1"/>
    <property type="molecule type" value="Genomic_DNA"/>
</dbReference>
<sequence>MPRLALFNEREKPLATGIQNAEVVFVCFLLNRIVNMVLKRFRCLRDFFSEDGEIGTVAVSAQETAIPRCR</sequence>
<reference evidence="1 2" key="2">
    <citation type="submission" date="2015-03" db="EMBL/GenBank/DDBJ databases">
        <authorList>
            <person name="Chan K.-G."/>
        </authorList>
    </citation>
    <scope>NUCLEOTIDE SEQUENCE [LARGE SCALE GENOMIC DNA]</scope>
    <source>
        <strain evidence="1 2">RB-25</strain>
    </source>
</reference>
<dbReference type="KEGG" id="sfo:Z042_05570"/>